<dbReference type="InterPro" id="IPR043159">
    <property type="entry name" value="Lectin_gal-bd_sf"/>
</dbReference>
<feature type="compositionally biased region" description="Basic and acidic residues" evidence="1">
    <location>
        <begin position="277"/>
        <end position="293"/>
    </location>
</feature>
<feature type="compositionally biased region" description="Basic and acidic residues" evidence="1">
    <location>
        <begin position="610"/>
        <end position="620"/>
    </location>
</feature>
<feature type="transmembrane region" description="Helical" evidence="2">
    <location>
        <begin position="302"/>
        <end position="326"/>
    </location>
</feature>
<keyword evidence="4" id="KW-1185">Reference proteome</keyword>
<feature type="region of interest" description="Disordered" evidence="1">
    <location>
        <begin position="254"/>
        <end position="293"/>
    </location>
</feature>
<keyword evidence="2" id="KW-0472">Membrane</keyword>
<dbReference type="CDD" id="cd22823">
    <property type="entry name" value="Gal_Rha_Lectin"/>
    <property type="match status" value="1"/>
</dbReference>
<dbReference type="AlphaFoldDB" id="A0A812BNS9"/>
<evidence type="ECO:0000313" key="3">
    <source>
        <dbReference type="EMBL" id="CAE1233432.1"/>
    </source>
</evidence>
<feature type="compositionally biased region" description="Low complexity" evidence="1">
    <location>
        <begin position="265"/>
        <end position="275"/>
    </location>
</feature>
<evidence type="ECO:0000256" key="2">
    <source>
        <dbReference type="SAM" id="Phobius"/>
    </source>
</evidence>
<sequence>MSISCPDTHKIAIKRLYYGVKQDPICNNRSLIRNHQLPDCCRASTNDCIVLEGSQYPMFNIHCSGYRSCDVRITAVKTSSYCPKISPETHYQRVVYHCVPKSNIAEFCNRENRRGKSVFLANRKYPESIRGGKHDCQCVVETGFGGGIGLHAIDIMITHSDYGGRPCQQRLDIEDSNGTKKSISCGAQDLYGFRSIYQKPVRNVSLTLRSTSPESHGFIWLQAKPLREDDYVIIRCRGDREEKVSIKDEYSVLPSSQKPNLTPHSSAEFFSSTSSPAKDREFANKRNEDEERKKEKQFMNMAFLIGGAAAAFSFVFIVTTIAVILYCHCKRKKKKEESQKKSLYQPPSLCGKDDPCSGYDYNEDHYISIRRSPLKVSTYSNLQAITQKKIQEDLVLSANPDPEADPDTTTDEYVNYYEEADSCTDPNRRYSEPSAINGERRRTGILTNSGHYANVTFSTPPTGRNTPRTKNKTVSFSQPVAMVTPLHSASEESVNQTNEDPFYEDANDVTTAANMRAKNESVSTAAESSQPLTAPVDTGHYKIPVSHPVYDIVPHDNNDDSLPLSAYPEDPETNTYMQIGTPSDKATNPLATTGVTPATTALGRSRILRRANDTETDTGHYKTPPSRRISANLGPPPPPPPPGQQKEDNNLNNTNVYCQMKLTSLEDTYCN</sequence>
<reference evidence="3" key="1">
    <citation type="submission" date="2021-01" db="EMBL/GenBank/DDBJ databases">
        <authorList>
            <person name="Li R."/>
            <person name="Bekaert M."/>
        </authorList>
    </citation>
    <scope>NUCLEOTIDE SEQUENCE</scope>
    <source>
        <strain evidence="3">Farmed</strain>
    </source>
</reference>
<organism evidence="3 4">
    <name type="scientific">Acanthosepion pharaonis</name>
    <name type="common">Pharaoh cuttlefish</name>
    <name type="synonym">Sepia pharaonis</name>
    <dbReference type="NCBI Taxonomy" id="158019"/>
    <lineage>
        <taxon>Eukaryota</taxon>
        <taxon>Metazoa</taxon>
        <taxon>Spiralia</taxon>
        <taxon>Lophotrochozoa</taxon>
        <taxon>Mollusca</taxon>
        <taxon>Cephalopoda</taxon>
        <taxon>Coleoidea</taxon>
        <taxon>Decapodiformes</taxon>
        <taxon>Sepiida</taxon>
        <taxon>Sepiina</taxon>
        <taxon>Sepiidae</taxon>
        <taxon>Acanthosepion</taxon>
    </lineage>
</organism>
<name>A0A812BNS9_ACAPH</name>
<comment type="caution">
    <text evidence="3">The sequence shown here is derived from an EMBL/GenBank/DDBJ whole genome shotgun (WGS) entry which is preliminary data.</text>
</comment>
<feature type="compositionally biased region" description="Polar residues" evidence="1">
    <location>
        <begin position="254"/>
        <end position="264"/>
    </location>
</feature>
<evidence type="ECO:0000256" key="1">
    <source>
        <dbReference type="SAM" id="MobiDB-lite"/>
    </source>
</evidence>
<protein>
    <submittedName>
        <fullName evidence="3">Uncharacterized protein</fullName>
    </submittedName>
</protein>
<dbReference type="Proteomes" id="UP000597762">
    <property type="component" value="Unassembled WGS sequence"/>
</dbReference>
<feature type="region of interest" description="Disordered" evidence="1">
    <location>
        <begin position="451"/>
        <end position="470"/>
    </location>
</feature>
<gene>
    <name evidence="3" type="ORF">SPHA_18940</name>
</gene>
<feature type="region of interest" description="Disordered" evidence="1">
    <location>
        <begin position="517"/>
        <end position="537"/>
    </location>
</feature>
<proteinExistence type="predicted"/>
<feature type="compositionally biased region" description="Polar residues" evidence="1">
    <location>
        <begin position="580"/>
        <end position="599"/>
    </location>
</feature>
<keyword evidence="2" id="KW-1133">Transmembrane helix</keyword>
<dbReference type="OrthoDB" id="6045564at2759"/>
<evidence type="ECO:0000313" key="4">
    <source>
        <dbReference type="Proteomes" id="UP000597762"/>
    </source>
</evidence>
<dbReference type="EMBL" id="CAHIKZ030000685">
    <property type="protein sequence ID" value="CAE1233432.1"/>
    <property type="molecule type" value="Genomic_DNA"/>
</dbReference>
<accession>A0A812BNS9</accession>
<feature type="compositionally biased region" description="Pro residues" evidence="1">
    <location>
        <begin position="634"/>
        <end position="643"/>
    </location>
</feature>
<dbReference type="Gene3D" id="2.60.120.740">
    <property type="match status" value="1"/>
</dbReference>
<keyword evidence="2" id="KW-0812">Transmembrane</keyword>
<feature type="region of interest" description="Disordered" evidence="1">
    <location>
        <begin position="580"/>
        <end position="651"/>
    </location>
</feature>
<feature type="compositionally biased region" description="Polar residues" evidence="1">
    <location>
        <begin position="520"/>
        <end position="532"/>
    </location>
</feature>